<reference evidence="2 3" key="1">
    <citation type="submission" date="2018-05" db="EMBL/GenBank/DDBJ databases">
        <title>Whole genome sequencing for identification of molecular markers to develop diagnostic detection tools for the regulated plant pathogen Lachnellula willkommii.</title>
        <authorList>
            <person name="Giroux E."/>
            <person name="Bilodeau G."/>
        </authorList>
    </citation>
    <scope>NUCLEOTIDE SEQUENCE [LARGE SCALE GENOMIC DNA]</scope>
    <source>
        <strain evidence="2 3">CBS 203.66</strain>
    </source>
</reference>
<gene>
    <name evidence="2" type="ORF">LARI1_G005950</name>
</gene>
<evidence type="ECO:0000259" key="1">
    <source>
        <dbReference type="PROSITE" id="PS51184"/>
    </source>
</evidence>
<dbReference type="InterPro" id="IPR003347">
    <property type="entry name" value="JmjC_dom"/>
</dbReference>
<dbReference type="OrthoDB" id="5331193at2759"/>
<evidence type="ECO:0000313" key="2">
    <source>
        <dbReference type="EMBL" id="TVY15441.1"/>
    </source>
</evidence>
<dbReference type="AlphaFoldDB" id="A0A8T9B7V1"/>
<dbReference type="PROSITE" id="PS51184">
    <property type="entry name" value="JMJC"/>
    <property type="match status" value="1"/>
</dbReference>
<dbReference type="EMBL" id="QGMF01000502">
    <property type="protein sequence ID" value="TVY15441.1"/>
    <property type="molecule type" value="Genomic_DNA"/>
</dbReference>
<dbReference type="Gene3D" id="2.60.120.650">
    <property type="entry name" value="Cupin"/>
    <property type="match status" value="1"/>
</dbReference>
<organism evidence="2 3">
    <name type="scientific">Lachnellula arida</name>
    <dbReference type="NCBI Taxonomy" id="1316785"/>
    <lineage>
        <taxon>Eukaryota</taxon>
        <taxon>Fungi</taxon>
        <taxon>Dikarya</taxon>
        <taxon>Ascomycota</taxon>
        <taxon>Pezizomycotina</taxon>
        <taxon>Leotiomycetes</taxon>
        <taxon>Helotiales</taxon>
        <taxon>Lachnaceae</taxon>
        <taxon>Lachnellula</taxon>
    </lineage>
</organism>
<protein>
    <recommendedName>
        <fullName evidence="1">JmjC domain-containing protein</fullName>
    </recommendedName>
</protein>
<evidence type="ECO:0000313" key="3">
    <source>
        <dbReference type="Proteomes" id="UP000469559"/>
    </source>
</evidence>
<dbReference type="Proteomes" id="UP000469559">
    <property type="component" value="Unassembled WGS sequence"/>
</dbReference>
<proteinExistence type="predicted"/>
<name>A0A8T9B7V1_9HELO</name>
<keyword evidence="3" id="KW-1185">Reference proteome</keyword>
<accession>A0A8T9B7V1</accession>
<feature type="domain" description="JmjC" evidence="1">
    <location>
        <begin position="135"/>
        <end position="291"/>
    </location>
</feature>
<sequence length="418" mass="46609">MPPAFKLVPVDGPANSVNDLLRALEGFDQRILSVLQDMKLNSLDHIPQKTQKLWTDSTTTCPHLFPSDECWLRTPPTSSELILSTLDTFAAQSQNQPGNFNVYRRGEFSDVDPRTAIAQLSNPNSTAAVVIAGLRVENLPDNILTTPEALSEFVEPYEHSNHQLLLTPKFAHTDIHIDSGDGLSVPMGRSEKIWLCFPPTHHNLELLSSVEGRKATLVRIGRSLEGGVIFRTTAEDAVYLPVGCLHTVFTLVGGFINTLDFVTMESSKTFAAMFSSGLSQLNGSSVFETECFDRFIASIGLAVSHKGVAGAVLAWLDAFERIRDYAAGDKVWRREATKVWVRFLATDSAKKLVCPCGARESFPEHFRAEHLWEKEGRKSCENVTREPNIGFSMKLRVRRKRYRDDDEVKGLAKKMKKS</sequence>
<comment type="caution">
    <text evidence="2">The sequence shown here is derived from an EMBL/GenBank/DDBJ whole genome shotgun (WGS) entry which is preliminary data.</text>
</comment>
<dbReference type="SUPFAM" id="SSF51197">
    <property type="entry name" value="Clavaminate synthase-like"/>
    <property type="match status" value="1"/>
</dbReference>